<dbReference type="Gene3D" id="3.40.390.10">
    <property type="entry name" value="Collagenase (Catalytic Domain)"/>
    <property type="match status" value="1"/>
</dbReference>
<comment type="cofactor">
    <cofactor evidence="1">
        <name>Zn(2+)</name>
        <dbReference type="ChEBI" id="CHEBI:29105"/>
    </cofactor>
</comment>
<proteinExistence type="inferred from homology"/>
<dbReference type="InterPro" id="IPR000718">
    <property type="entry name" value="Peptidase_M13"/>
</dbReference>
<dbReference type="InterPro" id="IPR018497">
    <property type="entry name" value="Peptidase_M13_C"/>
</dbReference>
<dbReference type="PROSITE" id="PS51885">
    <property type="entry name" value="NEPRILYSIN"/>
    <property type="match status" value="1"/>
</dbReference>
<gene>
    <name evidence="11" type="ORF">DdX_19035</name>
</gene>
<keyword evidence="4" id="KW-0479">Metal-binding</keyword>
<keyword evidence="8" id="KW-1133">Transmembrane helix</keyword>
<protein>
    <submittedName>
        <fullName evidence="11">Peptidase family m13 domain-containing protein</fullName>
    </submittedName>
</protein>
<dbReference type="GO" id="GO:0004222">
    <property type="term" value="F:metalloendopeptidase activity"/>
    <property type="evidence" value="ECO:0007669"/>
    <property type="project" value="InterPro"/>
</dbReference>
<keyword evidence="12" id="KW-1185">Reference proteome</keyword>
<dbReference type="InterPro" id="IPR008753">
    <property type="entry name" value="Peptidase_M13_N"/>
</dbReference>
<evidence type="ECO:0000259" key="9">
    <source>
        <dbReference type="Pfam" id="PF01431"/>
    </source>
</evidence>
<feature type="domain" description="Peptidase M13 N-terminal" evidence="10">
    <location>
        <begin position="101"/>
        <end position="509"/>
    </location>
</feature>
<evidence type="ECO:0000256" key="3">
    <source>
        <dbReference type="ARBA" id="ARBA00022670"/>
    </source>
</evidence>
<organism evidence="11 12">
    <name type="scientific">Ditylenchus destructor</name>
    <dbReference type="NCBI Taxonomy" id="166010"/>
    <lineage>
        <taxon>Eukaryota</taxon>
        <taxon>Metazoa</taxon>
        <taxon>Ecdysozoa</taxon>
        <taxon>Nematoda</taxon>
        <taxon>Chromadorea</taxon>
        <taxon>Rhabditida</taxon>
        <taxon>Tylenchina</taxon>
        <taxon>Tylenchomorpha</taxon>
        <taxon>Sphaerularioidea</taxon>
        <taxon>Anguinidae</taxon>
        <taxon>Anguininae</taxon>
        <taxon>Ditylenchus</taxon>
    </lineage>
</organism>
<sequence length="815" mass="91025">MKGLCLTERVILGLLGVTLVLVLANVILNIVIVSNQSASNTSSQSASDKAAADNATCQSDCGNCQTNRGGTSAQNIQLDKSQGFREAANNLLNGIDITVDPCVDFYQFSCNNYLKNNPIPEGRRRIGTYDQAQKIVFEQVRKNLQAIDETDTTTWSTTERIVKKAYNLCHQSLSDSQQDPAVLDKSAQLKDQVINDPRGFNGFPALAQGWTDLPDEQTLWKTIGSWESKYGVFSLLFSYVTVDYKDTTRNALYLNQAMLLKPRDFYVKPQFLKEMETYKAYLIELVKLYNTSVSGAGTEEGIQAAVTAAVQFEIALALAVVPDDLLRNYRQQYNQYNAAQLANAYPGIQWRSYLEGLGLKQADFDSNSFVVMEPAFFGVLDVMLRGKQWPQSTIVNFIVIRLLMGYSEFLGGRFREIKREIHDLVPHGNVRYEEQAYDEISQMCVGMLNGLIPYGVGYIYVKNIDEREKVRKDVNLQTDLVIESFLEMVDTLDWMTPDTKAAARRKIEGTSPAQGLVRNVGWPDWFGDFTKAGSAQLDEHHLEYASVLDKDNFFDVLLAMQLAGQNTENIGLLGKQPDRKLFGDSPATVNAWYQPERNSITFPYGILNPPYYKYGFPQAYNYAGQGGTAGHELSHGFDDEGVQFGPVGELSNCSWSKCGWMDEKSTYGFINMAQCVVTQYNEKCCPVTTGGVHCANGATTQGENIADLAGQQAAYRAYRKYVATILNGTEEGRLPGLEQFTPNQIFWITYGYSWCMNSKTGTLVKQLLIDPHAPGSCRVNQVVQDIPEFGRDFNCPIGSPMYPVSQNRCKVWTGV</sequence>
<dbReference type="GO" id="GO:0046872">
    <property type="term" value="F:metal ion binding"/>
    <property type="evidence" value="ECO:0007669"/>
    <property type="project" value="UniProtKB-KW"/>
</dbReference>
<keyword evidence="5" id="KW-0378">Hydrolase</keyword>
<feature type="transmembrane region" description="Helical" evidence="8">
    <location>
        <begin position="12"/>
        <end position="33"/>
    </location>
</feature>
<keyword evidence="6" id="KW-0862">Zinc</keyword>
<keyword evidence="8" id="KW-0812">Transmembrane</keyword>
<reference evidence="11" key="1">
    <citation type="submission" date="2022-01" db="EMBL/GenBank/DDBJ databases">
        <title>Genome Sequence Resource for Two Populations of Ditylenchus destructor, the Migratory Endoparasitic Phytonematode.</title>
        <authorList>
            <person name="Zhang H."/>
            <person name="Lin R."/>
            <person name="Xie B."/>
        </authorList>
    </citation>
    <scope>NUCLEOTIDE SEQUENCE</scope>
    <source>
        <strain evidence="11">BazhouSP</strain>
    </source>
</reference>
<keyword evidence="3" id="KW-0645">Protease</keyword>
<evidence type="ECO:0000256" key="8">
    <source>
        <dbReference type="SAM" id="Phobius"/>
    </source>
</evidence>
<dbReference type="EMBL" id="JAKKPZ010000327">
    <property type="protein sequence ID" value="KAI1696447.1"/>
    <property type="molecule type" value="Genomic_DNA"/>
</dbReference>
<dbReference type="SUPFAM" id="SSF55486">
    <property type="entry name" value="Metalloproteases ('zincins'), catalytic domain"/>
    <property type="match status" value="1"/>
</dbReference>
<dbReference type="PANTHER" id="PTHR11733:SF188">
    <property type="entry name" value="NEPRILYSIN"/>
    <property type="match status" value="1"/>
</dbReference>
<accession>A0AAD4MNV2</accession>
<dbReference type="GO" id="GO:0016485">
    <property type="term" value="P:protein processing"/>
    <property type="evidence" value="ECO:0007669"/>
    <property type="project" value="TreeGrafter"/>
</dbReference>
<dbReference type="Pfam" id="PF05649">
    <property type="entry name" value="Peptidase_M13_N"/>
    <property type="match status" value="1"/>
</dbReference>
<keyword evidence="7" id="KW-0482">Metalloprotease</keyword>
<comment type="caution">
    <text evidence="11">The sequence shown here is derived from an EMBL/GenBank/DDBJ whole genome shotgun (WGS) entry which is preliminary data.</text>
</comment>
<keyword evidence="8" id="KW-0472">Membrane</keyword>
<dbReference type="InterPro" id="IPR024079">
    <property type="entry name" value="MetalloPept_cat_dom_sf"/>
</dbReference>
<evidence type="ECO:0000256" key="2">
    <source>
        <dbReference type="ARBA" id="ARBA00007357"/>
    </source>
</evidence>
<dbReference type="Pfam" id="PF01431">
    <property type="entry name" value="Peptidase_M13"/>
    <property type="match status" value="1"/>
</dbReference>
<dbReference type="PRINTS" id="PR00786">
    <property type="entry name" value="NEPRILYSIN"/>
</dbReference>
<evidence type="ECO:0000256" key="1">
    <source>
        <dbReference type="ARBA" id="ARBA00001947"/>
    </source>
</evidence>
<evidence type="ECO:0000259" key="10">
    <source>
        <dbReference type="Pfam" id="PF05649"/>
    </source>
</evidence>
<dbReference type="GO" id="GO:0005886">
    <property type="term" value="C:plasma membrane"/>
    <property type="evidence" value="ECO:0007669"/>
    <property type="project" value="TreeGrafter"/>
</dbReference>
<evidence type="ECO:0000256" key="4">
    <source>
        <dbReference type="ARBA" id="ARBA00022723"/>
    </source>
</evidence>
<comment type="similarity">
    <text evidence="2">Belongs to the peptidase M13 family.</text>
</comment>
<dbReference type="AlphaFoldDB" id="A0AAD4MNV2"/>
<dbReference type="CDD" id="cd08662">
    <property type="entry name" value="M13"/>
    <property type="match status" value="1"/>
</dbReference>
<feature type="domain" description="Peptidase M13 C-terminal" evidence="9">
    <location>
        <begin position="590"/>
        <end position="809"/>
    </location>
</feature>
<dbReference type="PANTHER" id="PTHR11733">
    <property type="entry name" value="ZINC METALLOPROTEASE FAMILY M13 NEPRILYSIN-RELATED"/>
    <property type="match status" value="1"/>
</dbReference>
<dbReference type="InterPro" id="IPR042089">
    <property type="entry name" value="Peptidase_M13_dom_2"/>
</dbReference>
<dbReference type="Proteomes" id="UP001201812">
    <property type="component" value="Unassembled WGS sequence"/>
</dbReference>
<evidence type="ECO:0000256" key="5">
    <source>
        <dbReference type="ARBA" id="ARBA00022801"/>
    </source>
</evidence>
<evidence type="ECO:0000256" key="6">
    <source>
        <dbReference type="ARBA" id="ARBA00022833"/>
    </source>
</evidence>
<evidence type="ECO:0000256" key="7">
    <source>
        <dbReference type="ARBA" id="ARBA00023049"/>
    </source>
</evidence>
<evidence type="ECO:0000313" key="11">
    <source>
        <dbReference type="EMBL" id="KAI1696447.1"/>
    </source>
</evidence>
<name>A0AAD4MNV2_9BILA</name>
<evidence type="ECO:0000313" key="12">
    <source>
        <dbReference type="Proteomes" id="UP001201812"/>
    </source>
</evidence>
<dbReference type="Gene3D" id="1.10.1380.10">
    <property type="entry name" value="Neutral endopeptidase , domain2"/>
    <property type="match status" value="1"/>
</dbReference>